<reference evidence="2 3" key="1">
    <citation type="submission" date="2024-04" db="EMBL/GenBank/DDBJ databases">
        <authorList>
            <person name="Fracassetti M."/>
        </authorList>
    </citation>
    <scope>NUCLEOTIDE SEQUENCE [LARGE SCALE GENOMIC DNA]</scope>
</reference>
<dbReference type="PANTHER" id="PTHR47481">
    <property type="match status" value="1"/>
</dbReference>
<name>A0AAV2G8D7_9ROSI</name>
<keyword evidence="3" id="KW-1185">Reference proteome</keyword>
<evidence type="ECO:0000313" key="3">
    <source>
        <dbReference type="Proteomes" id="UP001497516"/>
    </source>
</evidence>
<feature type="region of interest" description="Disordered" evidence="1">
    <location>
        <begin position="364"/>
        <end position="387"/>
    </location>
</feature>
<organism evidence="2 3">
    <name type="scientific">Linum trigynum</name>
    <dbReference type="NCBI Taxonomy" id="586398"/>
    <lineage>
        <taxon>Eukaryota</taxon>
        <taxon>Viridiplantae</taxon>
        <taxon>Streptophyta</taxon>
        <taxon>Embryophyta</taxon>
        <taxon>Tracheophyta</taxon>
        <taxon>Spermatophyta</taxon>
        <taxon>Magnoliopsida</taxon>
        <taxon>eudicotyledons</taxon>
        <taxon>Gunneridae</taxon>
        <taxon>Pentapetalae</taxon>
        <taxon>rosids</taxon>
        <taxon>fabids</taxon>
        <taxon>Malpighiales</taxon>
        <taxon>Linaceae</taxon>
        <taxon>Linum</taxon>
    </lineage>
</organism>
<sequence length="387" mass="41240">MSGSSIVDNTATSAEVPAVITFNPAAQLPLKLTSTNFASWRSQLDTLLMGLDLFGYIDGTTVAPPRTILVGSDEMPNPQYQHWFRQDKLILHALRCSISESIYSFVSAASTSRAAWLILEKLYASNAQSRVIHLKGKLAKTSKGDRDVLTFVTDLKSTAEELALIGKPVSDLDLVVYCLRGLGEEYAAFAAAIRARGPGLCLEDLVDSLVEYEADLKACVRQTVPTTFYSQGQRSGGVSSGGSHNPRSPRGFPSPRASSPRPAAGGQRASGPFPDPSYGPPSAAPGPRRPTVICQFCERPGHSVCQSFRLFPQARQDYQARQAQAHHTTAPRASSSSPWLLDSAASHHVASDLGNLSLYSDYSGPDEILVGDGTGSSNGGAVNEGGK</sequence>
<dbReference type="Proteomes" id="UP001497516">
    <property type="component" value="Chromosome 8"/>
</dbReference>
<evidence type="ECO:0008006" key="4">
    <source>
        <dbReference type="Google" id="ProtNLM"/>
    </source>
</evidence>
<proteinExistence type="predicted"/>
<evidence type="ECO:0000313" key="2">
    <source>
        <dbReference type="EMBL" id="CAL1406108.1"/>
    </source>
</evidence>
<feature type="compositionally biased region" description="Pro residues" evidence="1">
    <location>
        <begin position="273"/>
        <end position="286"/>
    </location>
</feature>
<accession>A0AAV2G8D7</accession>
<evidence type="ECO:0000256" key="1">
    <source>
        <dbReference type="SAM" id="MobiDB-lite"/>
    </source>
</evidence>
<protein>
    <recommendedName>
        <fullName evidence="4">Retrotransposon Copia-like N-terminal domain-containing protein</fullName>
    </recommendedName>
</protein>
<feature type="compositionally biased region" description="Low complexity" evidence="1">
    <location>
        <begin position="241"/>
        <end position="266"/>
    </location>
</feature>
<feature type="compositionally biased region" description="Gly residues" evidence="1">
    <location>
        <begin position="372"/>
        <end position="387"/>
    </location>
</feature>
<dbReference type="EMBL" id="OZ034821">
    <property type="protein sequence ID" value="CAL1406108.1"/>
    <property type="molecule type" value="Genomic_DNA"/>
</dbReference>
<dbReference type="PANTHER" id="PTHR47481:SF43">
    <property type="entry name" value="RETROTRANSPOSON COPIA-LIKE N-TERMINAL DOMAIN-CONTAINING PROTEIN"/>
    <property type="match status" value="1"/>
</dbReference>
<dbReference type="Pfam" id="PF14223">
    <property type="entry name" value="Retrotran_gag_2"/>
    <property type="match status" value="1"/>
</dbReference>
<gene>
    <name evidence="2" type="ORF">LTRI10_LOCUS45857</name>
</gene>
<feature type="region of interest" description="Disordered" evidence="1">
    <location>
        <begin position="230"/>
        <end position="286"/>
    </location>
</feature>
<dbReference type="AlphaFoldDB" id="A0AAV2G8D7"/>